<proteinExistence type="predicted"/>
<protein>
    <submittedName>
        <fullName evidence="1">Uncharacterized protein</fullName>
    </submittedName>
</protein>
<evidence type="ECO:0000313" key="2">
    <source>
        <dbReference type="Proteomes" id="UP000663853"/>
    </source>
</evidence>
<accession>A0A8H2XUE3</accession>
<evidence type="ECO:0000313" key="1">
    <source>
        <dbReference type="EMBL" id="CAE6433242.1"/>
    </source>
</evidence>
<sequence>MQRILAAIRVHKRQSDQSTPLDTDPISAAVTRALGYSTSVVLAVSLPPSDLDSLFSVLPQDAVLVDGEETDSARVYVIPFTRATYGRFIPALNAIVAFAHNRGFGGVLFQSVEVNVEPEKVKKMVDLCTGDVLVVGKAFDAHAFQTHPDSAAHQVYLTGRNCPWNTLAVWDVSKLARTGFLLTSETNTPPDSSAIEEAPTIALHQKLFPGRSRALLVRFEAEDGWGTVWADPARAEWHARKMASKDTSAAAHISNIGLAGSFTIVEHIQIN</sequence>
<name>A0A8H2XUE3_9AGAM</name>
<reference evidence="1" key="1">
    <citation type="submission" date="2021-01" db="EMBL/GenBank/DDBJ databases">
        <authorList>
            <person name="Kaushik A."/>
        </authorList>
    </citation>
    <scope>NUCLEOTIDE SEQUENCE</scope>
    <source>
        <strain evidence="1">AG6-10EEA</strain>
    </source>
</reference>
<dbReference type="Proteomes" id="UP000663853">
    <property type="component" value="Unassembled WGS sequence"/>
</dbReference>
<dbReference type="AlphaFoldDB" id="A0A8H2XUE3"/>
<dbReference type="EMBL" id="CAJMXA010000502">
    <property type="protein sequence ID" value="CAE6433242.1"/>
    <property type="molecule type" value="Genomic_DNA"/>
</dbReference>
<organism evidence="1 2">
    <name type="scientific">Rhizoctonia solani</name>
    <dbReference type="NCBI Taxonomy" id="456999"/>
    <lineage>
        <taxon>Eukaryota</taxon>
        <taxon>Fungi</taxon>
        <taxon>Dikarya</taxon>
        <taxon>Basidiomycota</taxon>
        <taxon>Agaricomycotina</taxon>
        <taxon>Agaricomycetes</taxon>
        <taxon>Cantharellales</taxon>
        <taxon>Ceratobasidiaceae</taxon>
        <taxon>Rhizoctonia</taxon>
    </lineage>
</organism>
<gene>
    <name evidence="1" type="ORF">RDB_LOCUS26523</name>
</gene>
<comment type="caution">
    <text evidence="1">The sequence shown here is derived from an EMBL/GenBank/DDBJ whole genome shotgun (WGS) entry which is preliminary data.</text>
</comment>